<dbReference type="RefSeq" id="WP_128914649.1">
    <property type="nucleotide sequence ID" value="NZ_RDSM01000003.1"/>
</dbReference>
<proteinExistence type="predicted"/>
<protein>
    <submittedName>
        <fullName evidence="1">Uncharacterized protein</fullName>
    </submittedName>
</protein>
<organism evidence="1 2">
    <name type="scientific">Granulicella sibirica</name>
    <dbReference type="NCBI Taxonomy" id="2479048"/>
    <lineage>
        <taxon>Bacteria</taxon>
        <taxon>Pseudomonadati</taxon>
        <taxon>Acidobacteriota</taxon>
        <taxon>Terriglobia</taxon>
        <taxon>Terriglobales</taxon>
        <taxon>Acidobacteriaceae</taxon>
        <taxon>Granulicella</taxon>
    </lineage>
</organism>
<evidence type="ECO:0000313" key="1">
    <source>
        <dbReference type="EMBL" id="RXH54947.1"/>
    </source>
</evidence>
<dbReference type="EMBL" id="RDSM01000003">
    <property type="protein sequence ID" value="RXH54947.1"/>
    <property type="molecule type" value="Genomic_DNA"/>
</dbReference>
<gene>
    <name evidence="1" type="ORF">GRAN_4051</name>
</gene>
<reference evidence="1 2" key="1">
    <citation type="submission" date="2018-11" db="EMBL/GenBank/DDBJ databases">
        <authorList>
            <person name="Mardanov A.V."/>
            <person name="Ravin N.V."/>
            <person name="Dedysh S.N."/>
        </authorList>
    </citation>
    <scope>NUCLEOTIDE SEQUENCE [LARGE SCALE GENOMIC DNA]</scope>
    <source>
        <strain evidence="1 2">AF10</strain>
    </source>
</reference>
<name>A0A4Q0SVX4_9BACT</name>
<sequence length="87" mass="9719">MNELSPAEVAVRGFLRETIEAVRLELTFSITVHPGEPTRLEVVFRGRDTLLLTQNEGDLLQALKYFANAVSGFDENATDRVVLSVRD</sequence>
<evidence type="ECO:0000313" key="2">
    <source>
        <dbReference type="Proteomes" id="UP000289437"/>
    </source>
</evidence>
<accession>A0A4Q0SVX4</accession>
<reference evidence="2" key="2">
    <citation type="submission" date="2019-02" db="EMBL/GenBank/DDBJ databases">
        <title>Granulicella sibirica sp. nov., a psychrotolerant acidobacterium isolated from an organic soil layer in forested tundra, West Siberia.</title>
        <authorList>
            <person name="Oshkin I.Y."/>
            <person name="Kulichevskaya I.S."/>
            <person name="Rijpstra W.I.C."/>
            <person name="Sinninghe Damste J.S."/>
            <person name="Rakitin A.L."/>
            <person name="Ravin N.V."/>
            <person name="Dedysh S.N."/>
        </authorList>
    </citation>
    <scope>NUCLEOTIDE SEQUENCE [LARGE SCALE GENOMIC DNA]</scope>
    <source>
        <strain evidence="2">AF10</strain>
    </source>
</reference>
<keyword evidence="2" id="KW-1185">Reference proteome</keyword>
<dbReference type="Proteomes" id="UP000289437">
    <property type="component" value="Unassembled WGS sequence"/>
</dbReference>
<comment type="caution">
    <text evidence="1">The sequence shown here is derived from an EMBL/GenBank/DDBJ whole genome shotgun (WGS) entry which is preliminary data.</text>
</comment>
<dbReference type="AlphaFoldDB" id="A0A4Q0SVX4"/>